<name>A0A2I1GVD0_9GLOM</name>
<reference evidence="1 2" key="1">
    <citation type="submission" date="2015-10" db="EMBL/GenBank/DDBJ databases">
        <title>Genome analyses suggest a sexual origin of heterokaryosis in a supposedly ancient asexual fungus.</title>
        <authorList>
            <person name="Ropars J."/>
            <person name="Sedzielewska K."/>
            <person name="Noel J."/>
            <person name="Charron P."/>
            <person name="Farinelli L."/>
            <person name="Marton T."/>
            <person name="Kruger M."/>
            <person name="Pelin A."/>
            <person name="Brachmann A."/>
            <person name="Corradi N."/>
        </authorList>
    </citation>
    <scope>NUCLEOTIDE SEQUENCE [LARGE SCALE GENOMIC DNA]</scope>
    <source>
        <strain evidence="1 2">A4</strain>
    </source>
</reference>
<comment type="caution">
    <text evidence="1">The sequence shown here is derived from an EMBL/GenBank/DDBJ whole genome shotgun (WGS) entry which is preliminary data.</text>
</comment>
<dbReference type="Proteomes" id="UP000234323">
    <property type="component" value="Unassembled WGS sequence"/>
</dbReference>
<accession>A0A2I1GVD0</accession>
<gene>
    <name evidence="1" type="ORF">RhiirA4_467149</name>
</gene>
<protein>
    <submittedName>
        <fullName evidence="1">Uncharacterized protein</fullName>
    </submittedName>
</protein>
<organism evidence="1 2">
    <name type="scientific">Rhizophagus irregularis</name>
    <dbReference type="NCBI Taxonomy" id="588596"/>
    <lineage>
        <taxon>Eukaryota</taxon>
        <taxon>Fungi</taxon>
        <taxon>Fungi incertae sedis</taxon>
        <taxon>Mucoromycota</taxon>
        <taxon>Glomeromycotina</taxon>
        <taxon>Glomeromycetes</taxon>
        <taxon>Glomerales</taxon>
        <taxon>Glomeraceae</taxon>
        <taxon>Rhizophagus</taxon>
    </lineage>
</organism>
<keyword evidence="2" id="KW-1185">Reference proteome</keyword>
<evidence type="ECO:0000313" key="2">
    <source>
        <dbReference type="Proteomes" id="UP000234323"/>
    </source>
</evidence>
<proteinExistence type="predicted"/>
<evidence type="ECO:0000313" key="1">
    <source>
        <dbReference type="EMBL" id="PKY50588.1"/>
    </source>
</evidence>
<dbReference type="AlphaFoldDB" id="A0A2I1GVD0"/>
<sequence length="85" mass="9737">MQSVLSNRKHKASEMEERDVFTGKTFDAEKWYFIECLLDNEGKPLFKLSKPVVVVYGIENTEGNVKRVLKYAYCMVIEGGIEAQS</sequence>
<dbReference type="EMBL" id="LLXI01000893">
    <property type="protein sequence ID" value="PKY50588.1"/>
    <property type="molecule type" value="Genomic_DNA"/>
</dbReference>